<evidence type="ECO:0000313" key="3">
    <source>
        <dbReference type="Proteomes" id="UP000324973"/>
    </source>
</evidence>
<dbReference type="EMBL" id="VTFT01000001">
    <property type="protein sequence ID" value="TYT27241.1"/>
    <property type="molecule type" value="Genomic_DNA"/>
</dbReference>
<feature type="compositionally biased region" description="Low complexity" evidence="1">
    <location>
        <begin position="20"/>
        <end position="38"/>
    </location>
</feature>
<dbReference type="OrthoDB" id="8743055at2"/>
<accession>A0A5D4XUU5</accession>
<keyword evidence="3" id="KW-1185">Reference proteome</keyword>
<evidence type="ECO:0000313" key="2">
    <source>
        <dbReference type="EMBL" id="TYT27241.1"/>
    </source>
</evidence>
<feature type="region of interest" description="Disordered" evidence="1">
    <location>
        <begin position="1"/>
        <end position="50"/>
    </location>
</feature>
<reference evidence="2 3" key="1">
    <citation type="submission" date="2019-08" db="EMBL/GenBank/DDBJ databases">
        <title>Luteimonas viscosus sp. nov., isolated from soil of a sunflower field.</title>
        <authorList>
            <person name="Jianli Z."/>
            <person name="Ying Z."/>
        </authorList>
    </citation>
    <scope>NUCLEOTIDE SEQUENCE [LARGE SCALE GENOMIC DNA]</scope>
    <source>
        <strain evidence="2 3">XBU10</strain>
    </source>
</reference>
<dbReference type="Proteomes" id="UP000324973">
    <property type="component" value="Unassembled WGS sequence"/>
</dbReference>
<dbReference type="InterPro" id="IPR002816">
    <property type="entry name" value="TraB/PrgY/GumN_fam"/>
</dbReference>
<comment type="caution">
    <text evidence="2">The sequence shown here is derived from an EMBL/GenBank/DDBJ whole genome shotgun (WGS) entry which is preliminary data.</text>
</comment>
<dbReference type="AlphaFoldDB" id="A0A5D4XUU5"/>
<evidence type="ECO:0000256" key="1">
    <source>
        <dbReference type="SAM" id="MobiDB-lite"/>
    </source>
</evidence>
<organism evidence="2 3">
    <name type="scientific">Luteimonas viscosa</name>
    <dbReference type="NCBI Taxonomy" id="1132694"/>
    <lineage>
        <taxon>Bacteria</taxon>
        <taxon>Pseudomonadati</taxon>
        <taxon>Pseudomonadota</taxon>
        <taxon>Gammaproteobacteria</taxon>
        <taxon>Lysobacterales</taxon>
        <taxon>Lysobacteraceae</taxon>
        <taxon>Luteimonas</taxon>
    </lineage>
</organism>
<gene>
    <name evidence="2" type="ORF">FZO89_13795</name>
</gene>
<dbReference type="CDD" id="cd14788">
    <property type="entry name" value="GumN"/>
    <property type="match status" value="1"/>
</dbReference>
<sequence>MGAGHLHGRPGFRLGRFRTARPGQRARAGTAAARRGQAMSAGGRTSPGTRMTAMPVARLLPLLLLLGSAPVSAQEAATPVEPSTPVADLAGPAAIPSAPGDGRIVDHETVVVSGVLPGPGLWKVRKDGHVLYVMATVSPLPRRMQWESAGLESVVARSQQVLLPPSFTLDAGVGVFRGMLLLPSLLKARRNPDGATLQQMVSPELYARWVPLKRRYLGRNRGVEQWRPIFAAQELYEAAMDESGLSREDVVDKAVRRMARRHDVELRAVNYKLEIEDPKAVIREFQATTLADTECFEKTLSRIEGDLELMRRRANAWATGEIDTLRSLSIENQYSTCIRAMTENGLARRLGVSDLRPRLDAMWIAAAEETLAENASSFAMLPLSLVTAADGYLARLRERGYVVEPP</sequence>
<protein>
    <submittedName>
        <fullName evidence="2">TraB/GumN family protein</fullName>
    </submittedName>
</protein>
<dbReference type="Pfam" id="PF01963">
    <property type="entry name" value="TraB_PrgY_gumN"/>
    <property type="match status" value="1"/>
</dbReference>
<feature type="compositionally biased region" description="Basic residues" evidence="1">
    <location>
        <begin position="1"/>
        <end position="19"/>
    </location>
</feature>
<proteinExistence type="predicted"/>
<name>A0A5D4XUU5_9GAMM</name>